<keyword evidence="1" id="KW-0812">Transmembrane</keyword>
<gene>
    <name evidence="2" type="ORF">PR048_011715</name>
</gene>
<feature type="transmembrane region" description="Helical" evidence="1">
    <location>
        <begin position="49"/>
        <end position="70"/>
    </location>
</feature>
<keyword evidence="1" id="KW-0472">Membrane</keyword>
<reference evidence="2 3" key="1">
    <citation type="submission" date="2023-02" db="EMBL/GenBank/DDBJ databases">
        <title>LHISI_Scaffold_Assembly.</title>
        <authorList>
            <person name="Stuart O.P."/>
            <person name="Cleave R."/>
            <person name="Magrath M.J.L."/>
            <person name="Mikheyev A.S."/>
        </authorList>
    </citation>
    <scope>NUCLEOTIDE SEQUENCE [LARGE SCALE GENOMIC DNA]</scope>
    <source>
        <strain evidence="2">Daus_M_001</strain>
        <tissue evidence="2">Leg muscle</tissue>
    </source>
</reference>
<name>A0ABQ9HMP0_9NEOP</name>
<proteinExistence type="predicted"/>
<protein>
    <submittedName>
        <fullName evidence="2">Uncharacterized protein</fullName>
    </submittedName>
</protein>
<sequence length="412" mass="46163">MFVPNTFGEKFCRCGPGLRHIAKTWLTISIQSDGCEMVDRWATAFVSTLAMLGSFMFTTPGLVMGIVWLVTDATSRPAMEPVSCQLLVNCFPAWHATGASHIAVLSAEVQGVAAISVGADMAGKCHHCAWDHHCNRDMQLEGGQCNARHIHTCEEGRGGGAWQGLLSGTWCTLRANLKPRLASSYCHTHPGRFSVNTRAIILKANRQTYTVQDTAAALEATSLMMRSIEWFLLHDQAKMHGKDDIFDETSGEDSNEDVSDTVQDIPSTNAVKKAEGINNARYIFPENPNELWVELEMLSVELTVELEMITLELTVVLALEVEQIVEQILELTEEQIVEVENHVVAWPIYDLHLDPKMPCTTIDMLAHANKDNTHRVWFTQTIAYQLYHPNNGVITHWTETYTYERYTENPEV</sequence>
<keyword evidence="1" id="KW-1133">Transmembrane helix</keyword>
<evidence type="ECO:0000313" key="3">
    <source>
        <dbReference type="Proteomes" id="UP001159363"/>
    </source>
</evidence>
<comment type="caution">
    <text evidence="2">The sequence shown here is derived from an EMBL/GenBank/DDBJ whole genome shotgun (WGS) entry which is preliminary data.</text>
</comment>
<keyword evidence="3" id="KW-1185">Reference proteome</keyword>
<dbReference type="Proteomes" id="UP001159363">
    <property type="component" value="Chromosome X"/>
</dbReference>
<evidence type="ECO:0000256" key="1">
    <source>
        <dbReference type="SAM" id="Phobius"/>
    </source>
</evidence>
<dbReference type="EMBL" id="JARBHB010000004">
    <property type="protein sequence ID" value="KAJ8885517.1"/>
    <property type="molecule type" value="Genomic_DNA"/>
</dbReference>
<evidence type="ECO:0000313" key="2">
    <source>
        <dbReference type="EMBL" id="KAJ8885517.1"/>
    </source>
</evidence>
<organism evidence="2 3">
    <name type="scientific">Dryococelus australis</name>
    <dbReference type="NCBI Taxonomy" id="614101"/>
    <lineage>
        <taxon>Eukaryota</taxon>
        <taxon>Metazoa</taxon>
        <taxon>Ecdysozoa</taxon>
        <taxon>Arthropoda</taxon>
        <taxon>Hexapoda</taxon>
        <taxon>Insecta</taxon>
        <taxon>Pterygota</taxon>
        <taxon>Neoptera</taxon>
        <taxon>Polyneoptera</taxon>
        <taxon>Phasmatodea</taxon>
        <taxon>Verophasmatodea</taxon>
        <taxon>Anareolatae</taxon>
        <taxon>Phasmatidae</taxon>
        <taxon>Eurycanthinae</taxon>
        <taxon>Dryococelus</taxon>
    </lineage>
</organism>
<accession>A0ABQ9HMP0</accession>